<dbReference type="EMBL" id="JAXAVX010000005">
    <property type="protein sequence ID" value="MDX8152410.1"/>
    <property type="molecule type" value="Genomic_DNA"/>
</dbReference>
<protein>
    <submittedName>
        <fullName evidence="1">Cyclopropane-fatty-acyl-phospholipid synthase family protein</fullName>
        <ecNumber evidence="1">2.1.1.-</ecNumber>
    </submittedName>
</protein>
<keyword evidence="1" id="KW-0808">Transferase</keyword>
<dbReference type="RefSeq" id="WP_319954563.1">
    <property type="nucleotide sequence ID" value="NZ_JAXAVX010000005.1"/>
</dbReference>
<evidence type="ECO:0000313" key="1">
    <source>
        <dbReference type="EMBL" id="MDX8152410.1"/>
    </source>
</evidence>
<keyword evidence="1" id="KW-0489">Methyltransferase</keyword>
<evidence type="ECO:0000313" key="2">
    <source>
        <dbReference type="Proteomes" id="UP001277761"/>
    </source>
</evidence>
<sequence>MSSTARRYAALDLALERGLLPDALLRAGSRWGAGRRLRREERGGVAVQDDRRQALIERMSSGPIAERPESANEQHYELPAEFLGLILGPRRKYSGCLWSDGVTDLAGAEDAMLDLTVRRAGLRDGMELLDLGCGWGSLSLYVAERFPACRILAVSNSHGQREHLERERDARGIDPARLRVVTQDINDFDTDRRFDRVISIEMLEHLRNWHELLRRVAGWLRPDGRCFVHVFSHRRIAYRFVGTWAAERFFTEGTMPSHDLLERFADDLVVERRWAVDGTHYARTLEAWLARLDAHRDEALALLEAHGGRRAARRLLGGWRLFLLSTEQIWGRSGGQEWLVSHYLLRPRSTD</sequence>
<dbReference type="Pfam" id="PF02353">
    <property type="entry name" value="CMAS"/>
    <property type="match status" value="1"/>
</dbReference>
<organism evidence="1 2">
    <name type="scientific">Patulibacter brassicae</name>
    <dbReference type="NCBI Taxonomy" id="1705717"/>
    <lineage>
        <taxon>Bacteria</taxon>
        <taxon>Bacillati</taxon>
        <taxon>Actinomycetota</taxon>
        <taxon>Thermoleophilia</taxon>
        <taxon>Solirubrobacterales</taxon>
        <taxon>Patulibacteraceae</taxon>
        <taxon>Patulibacter</taxon>
    </lineage>
</organism>
<accession>A0ABU4VKQ4</accession>
<comment type="caution">
    <text evidence="1">The sequence shown here is derived from an EMBL/GenBank/DDBJ whole genome shotgun (WGS) entry which is preliminary data.</text>
</comment>
<keyword evidence="2" id="KW-1185">Reference proteome</keyword>
<dbReference type="Gene3D" id="3.40.50.150">
    <property type="entry name" value="Vaccinia Virus protein VP39"/>
    <property type="match status" value="1"/>
</dbReference>
<dbReference type="EC" id="2.1.1.-" evidence="1"/>
<dbReference type="GO" id="GO:0008168">
    <property type="term" value="F:methyltransferase activity"/>
    <property type="evidence" value="ECO:0007669"/>
    <property type="project" value="UniProtKB-KW"/>
</dbReference>
<dbReference type="PANTHER" id="PTHR43832:SF1">
    <property type="entry name" value="S-ADENOSYL-L-METHIONINE-DEPENDENT METHYLTRANSFERASES SUPERFAMILY PROTEIN"/>
    <property type="match status" value="1"/>
</dbReference>
<proteinExistence type="predicted"/>
<name>A0ABU4VKQ4_9ACTN</name>
<dbReference type="InterPro" id="IPR029063">
    <property type="entry name" value="SAM-dependent_MTases_sf"/>
</dbReference>
<dbReference type="PANTHER" id="PTHR43832">
    <property type="match status" value="1"/>
</dbReference>
<gene>
    <name evidence="1" type="ORF">SK069_12450</name>
</gene>
<reference evidence="1 2" key="1">
    <citation type="submission" date="2023-11" db="EMBL/GenBank/DDBJ databases">
        <authorList>
            <person name="Xu M."/>
            <person name="Jiang T."/>
        </authorList>
    </citation>
    <scope>NUCLEOTIDE SEQUENCE [LARGE SCALE GENOMIC DNA]</scope>
    <source>
        <strain evidence="1 2">SD</strain>
    </source>
</reference>
<dbReference type="SUPFAM" id="SSF53335">
    <property type="entry name" value="S-adenosyl-L-methionine-dependent methyltransferases"/>
    <property type="match status" value="1"/>
</dbReference>
<dbReference type="CDD" id="cd02440">
    <property type="entry name" value="AdoMet_MTases"/>
    <property type="match status" value="1"/>
</dbReference>
<dbReference type="GO" id="GO:0032259">
    <property type="term" value="P:methylation"/>
    <property type="evidence" value="ECO:0007669"/>
    <property type="project" value="UniProtKB-KW"/>
</dbReference>
<dbReference type="Proteomes" id="UP001277761">
    <property type="component" value="Unassembled WGS sequence"/>
</dbReference>